<evidence type="ECO:0000313" key="3">
    <source>
        <dbReference type="WBParaSite" id="BTMF_0000160601-mRNA-1"/>
    </source>
</evidence>
<name>A0A0R3Q5L1_9BILA</name>
<keyword evidence="2" id="KW-1185">Reference proteome</keyword>
<dbReference type="AlphaFoldDB" id="A0A0R3Q5L1"/>
<dbReference type="EMBL" id="UZAG01000618">
    <property type="protein sequence ID" value="VDO09026.1"/>
    <property type="molecule type" value="Genomic_DNA"/>
</dbReference>
<proteinExistence type="predicted"/>
<reference evidence="1 2" key="2">
    <citation type="submission" date="2018-11" db="EMBL/GenBank/DDBJ databases">
        <authorList>
            <consortium name="Pathogen Informatics"/>
        </authorList>
    </citation>
    <scope>NUCLEOTIDE SEQUENCE [LARGE SCALE GENOMIC DNA]</scope>
</reference>
<accession>A0A0R3Q5L1</accession>
<reference evidence="3" key="1">
    <citation type="submission" date="2017-02" db="UniProtKB">
        <authorList>
            <consortium name="WormBaseParasite"/>
        </authorList>
    </citation>
    <scope>IDENTIFICATION</scope>
</reference>
<dbReference type="Proteomes" id="UP000280834">
    <property type="component" value="Unassembled WGS sequence"/>
</dbReference>
<evidence type="ECO:0000313" key="2">
    <source>
        <dbReference type="Proteomes" id="UP000280834"/>
    </source>
</evidence>
<sequence>MLRHLFLPNLSSLLLKFRLLPHHFSYFRELLKWNSRLQLLHYSPFAGCIHFEVPDWLTSCFQQVLLQIFGYLSDVNKLHDLHQHWLYAFHLSKMKDFSLLLHELLEKREVQSLV</sequence>
<gene>
    <name evidence="1" type="ORF">BTMF_LOCUS943</name>
</gene>
<dbReference type="WBParaSite" id="BTMF_0000160601-mRNA-1">
    <property type="protein sequence ID" value="BTMF_0000160601-mRNA-1"/>
    <property type="gene ID" value="BTMF_0000160601"/>
</dbReference>
<protein>
    <submittedName>
        <fullName evidence="3">Ovule protein</fullName>
    </submittedName>
</protein>
<evidence type="ECO:0000313" key="1">
    <source>
        <dbReference type="EMBL" id="VDO09026.1"/>
    </source>
</evidence>
<organism evidence="3">
    <name type="scientific">Brugia timori</name>
    <dbReference type="NCBI Taxonomy" id="42155"/>
    <lineage>
        <taxon>Eukaryota</taxon>
        <taxon>Metazoa</taxon>
        <taxon>Ecdysozoa</taxon>
        <taxon>Nematoda</taxon>
        <taxon>Chromadorea</taxon>
        <taxon>Rhabditida</taxon>
        <taxon>Spirurina</taxon>
        <taxon>Spiruromorpha</taxon>
        <taxon>Filarioidea</taxon>
        <taxon>Onchocercidae</taxon>
        <taxon>Brugia</taxon>
    </lineage>
</organism>